<dbReference type="AlphaFoldDB" id="A0A382CIH3"/>
<proteinExistence type="predicted"/>
<protein>
    <recommendedName>
        <fullName evidence="1">Helix-turn-helix domain-containing protein</fullName>
    </recommendedName>
</protein>
<accession>A0A382CIH3</accession>
<dbReference type="InterPro" id="IPR009061">
    <property type="entry name" value="DNA-bd_dom_put_sf"/>
</dbReference>
<evidence type="ECO:0000313" key="2">
    <source>
        <dbReference type="EMBL" id="SVB25117.1"/>
    </source>
</evidence>
<dbReference type="InterPro" id="IPR041657">
    <property type="entry name" value="HTH_17"/>
</dbReference>
<feature type="domain" description="Helix-turn-helix" evidence="1">
    <location>
        <begin position="13"/>
        <end position="65"/>
    </location>
</feature>
<sequence length="83" mass="9269">MKLIHAYGEADRLLSTKQTAEYLGLDPKSLANSRYTGTGVKIPYIKLGKVVRYKQSEVDKYLEENTFNHTGETKCVARDGGDS</sequence>
<dbReference type="Pfam" id="PF12728">
    <property type="entry name" value="HTH_17"/>
    <property type="match status" value="1"/>
</dbReference>
<organism evidence="2">
    <name type="scientific">marine metagenome</name>
    <dbReference type="NCBI Taxonomy" id="408172"/>
    <lineage>
        <taxon>unclassified sequences</taxon>
        <taxon>metagenomes</taxon>
        <taxon>ecological metagenomes</taxon>
    </lineage>
</organism>
<evidence type="ECO:0000259" key="1">
    <source>
        <dbReference type="Pfam" id="PF12728"/>
    </source>
</evidence>
<dbReference type="EMBL" id="UINC01034373">
    <property type="protein sequence ID" value="SVB25117.1"/>
    <property type="molecule type" value="Genomic_DNA"/>
</dbReference>
<gene>
    <name evidence="2" type="ORF">METZ01_LOCUS177971</name>
</gene>
<reference evidence="2" key="1">
    <citation type="submission" date="2018-05" db="EMBL/GenBank/DDBJ databases">
        <authorList>
            <person name="Lanie J.A."/>
            <person name="Ng W.-L."/>
            <person name="Kazmierczak K.M."/>
            <person name="Andrzejewski T.M."/>
            <person name="Davidsen T.M."/>
            <person name="Wayne K.J."/>
            <person name="Tettelin H."/>
            <person name="Glass J.I."/>
            <person name="Rusch D."/>
            <person name="Podicherti R."/>
            <person name="Tsui H.-C.T."/>
            <person name="Winkler M.E."/>
        </authorList>
    </citation>
    <scope>NUCLEOTIDE SEQUENCE</scope>
</reference>
<dbReference type="SUPFAM" id="SSF46955">
    <property type="entry name" value="Putative DNA-binding domain"/>
    <property type="match status" value="1"/>
</dbReference>
<name>A0A382CIH3_9ZZZZ</name>